<gene>
    <name evidence="1" type="ORF">GCM10010968_27070</name>
</gene>
<dbReference type="EMBL" id="BMLM01000005">
    <property type="protein sequence ID" value="GGN89928.1"/>
    <property type="molecule type" value="Genomic_DNA"/>
</dbReference>
<keyword evidence="2" id="KW-1185">Reference proteome</keyword>
<proteinExistence type="predicted"/>
<evidence type="ECO:0000313" key="2">
    <source>
        <dbReference type="Proteomes" id="UP000626982"/>
    </source>
</evidence>
<organism evidence="1 2">
    <name type="scientific">Agrococcus terreus</name>
    <dbReference type="NCBI Taxonomy" id="574649"/>
    <lineage>
        <taxon>Bacteria</taxon>
        <taxon>Bacillati</taxon>
        <taxon>Actinomycetota</taxon>
        <taxon>Actinomycetes</taxon>
        <taxon>Micrococcales</taxon>
        <taxon>Microbacteriaceae</taxon>
        <taxon>Agrococcus</taxon>
    </lineage>
</organism>
<sequence>MLTSGTQRVATAAPALTIGPDPERWLLLPPLDAPTDEWMEASLALLRHHDAFEPTAYRGMLEHALGLRSTDDAWTLQWWPTPSLANVVVHVVAHDLIDGASAPSIADAVPFLGSPAIDIAEHAGLGSGIEVRGAVASGIPGVPRLGLVAHAYCDGRRWIGVIAEPTLPAVATQLLHDLRVLVRSLSVDGGWQGSRLEALPESARVRHAAAQEEWPAEDGA</sequence>
<dbReference type="Proteomes" id="UP000626982">
    <property type="component" value="Unassembled WGS sequence"/>
</dbReference>
<reference evidence="2" key="1">
    <citation type="journal article" date="2019" name="Int. J. Syst. Evol. Microbiol.">
        <title>The Global Catalogue of Microorganisms (GCM) 10K type strain sequencing project: providing services to taxonomists for standard genome sequencing and annotation.</title>
        <authorList>
            <consortium name="The Broad Institute Genomics Platform"/>
            <consortium name="The Broad Institute Genome Sequencing Center for Infectious Disease"/>
            <person name="Wu L."/>
            <person name="Ma J."/>
        </authorList>
    </citation>
    <scope>NUCLEOTIDE SEQUENCE [LARGE SCALE GENOMIC DNA]</scope>
    <source>
        <strain evidence="2">CGMCC 1.6960</strain>
    </source>
</reference>
<accession>A0ABQ2KQ07</accession>
<dbReference type="RefSeq" id="WP_188718883.1">
    <property type="nucleotide sequence ID" value="NZ_BAABBD010000001.1"/>
</dbReference>
<comment type="caution">
    <text evidence="1">The sequence shown here is derived from an EMBL/GenBank/DDBJ whole genome shotgun (WGS) entry which is preliminary data.</text>
</comment>
<name>A0ABQ2KQ07_9MICO</name>
<evidence type="ECO:0000313" key="1">
    <source>
        <dbReference type="EMBL" id="GGN89928.1"/>
    </source>
</evidence>
<protein>
    <submittedName>
        <fullName evidence="1">Uncharacterized protein</fullName>
    </submittedName>
</protein>